<keyword evidence="3 11" id="KW-0812">Transmembrane</keyword>
<dbReference type="SUPFAM" id="SSF48726">
    <property type="entry name" value="Immunoglobulin"/>
    <property type="match status" value="2"/>
</dbReference>
<evidence type="ECO:0000256" key="3">
    <source>
        <dbReference type="ARBA" id="ARBA00022692"/>
    </source>
</evidence>
<dbReference type="Proteomes" id="UP000830375">
    <property type="component" value="Unassembled WGS sequence"/>
</dbReference>
<dbReference type="InterPro" id="IPR051713">
    <property type="entry name" value="T-cell_Activation_Regulation"/>
</dbReference>
<dbReference type="Pfam" id="PF07686">
    <property type="entry name" value="V-set"/>
    <property type="match status" value="2"/>
</dbReference>
<evidence type="ECO:0000256" key="4">
    <source>
        <dbReference type="ARBA" id="ARBA00022729"/>
    </source>
</evidence>
<evidence type="ECO:0000259" key="12">
    <source>
        <dbReference type="PROSITE" id="PS50835"/>
    </source>
</evidence>
<keyword evidence="6 11" id="KW-0472">Membrane</keyword>
<comment type="caution">
    <text evidence="13">The sequence shown here is derived from an EMBL/GenBank/DDBJ whole genome shotgun (WGS) entry which is preliminary data.</text>
</comment>
<dbReference type="SMART" id="SM00406">
    <property type="entry name" value="IGv"/>
    <property type="match status" value="1"/>
</dbReference>
<accession>A0ABQ8L078</accession>
<evidence type="ECO:0000256" key="10">
    <source>
        <dbReference type="ARBA" id="ARBA00023319"/>
    </source>
</evidence>
<keyword evidence="4" id="KW-0732">Signal</keyword>
<dbReference type="InterPro" id="IPR003599">
    <property type="entry name" value="Ig_sub"/>
</dbReference>
<dbReference type="Gene3D" id="2.60.40.10">
    <property type="entry name" value="Immunoglobulins"/>
    <property type="match status" value="2"/>
</dbReference>
<dbReference type="InterPro" id="IPR036179">
    <property type="entry name" value="Ig-like_dom_sf"/>
</dbReference>
<name>A0ABQ8L078_LABRO</name>
<evidence type="ECO:0000313" key="13">
    <source>
        <dbReference type="EMBL" id="KAI2644123.1"/>
    </source>
</evidence>
<reference evidence="13 14" key="1">
    <citation type="submission" date="2022-01" db="EMBL/GenBank/DDBJ databases">
        <title>A high-quality chromosome-level genome assembly of rohu carp, Labeo rohita.</title>
        <authorList>
            <person name="Arick M.A. II"/>
            <person name="Hsu C.-Y."/>
            <person name="Magbanua Z."/>
            <person name="Pechanova O."/>
            <person name="Grover C."/>
            <person name="Miller E."/>
            <person name="Thrash A."/>
            <person name="Ezzel L."/>
            <person name="Alam S."/>
            <person name="Benzie J."/>
            <person name="Hamilton M."/>
            <person name="Karsi A."/>
            <person name="Lawrence M.L."/>
            <person name="Peterson D.G."/>
        </authorList>
    </citation>
    <scope>NUCLEOTIDE SEQUENCE [LARGE SCALE GENOMIC DNA]</scope>
    <source>
        <strain evidence="14">BAU-BD-2019</strain>
        <tissue evidence="13">Blood</tissue>
    </source>
</reference>
<dbReference type="InterPro" id="IPR007110">
    <property type="entry name" value="Ig-like_dom"/>
</dbReference>
<dbReference type="InterPro" id="IPR013106">
    <property type="entry name" value="Ig_V-set"/>
</dbReference>
<sequence>MRTNRSRRVFLLATAEDGESADQQRLKVSDVYNSLVTLQKKKMQMNTEKLHVFGINTWDDPMRGSDVIKSEVSVSSEAAAAPVQDAHYQRPNRDRKRSTRVILCFCEDPNTKPEDFRWTRVESSCTEVSNETPRYKDRVHTFHKTTPSNLSVLISSLTEEDQGTYRCTINNKTTTYTELIVKGCVLTEHNNTKISYLGESVILPCSCEDPKTKPERFEWKRAAVNEMIVSDTYKINDQFQMIRDSPHHLSLRISNLTKTDGGLYVCSVNGKQSTHVNLTVTDFGDVSKPIYLIYLICLMMLLVFATAGCIYWKCTRGTNKHSVDCGNHQ</sequence>
<organism evidence="13 14">
    <name type="scientific">Labeo rohita</name>
    <name type="common">Indian major carp</name>
    <name type="synonym">Cyprinus rohita</name>
    <dbReference type="NCBI Taxonomy" id="84645"/>
    <lineage>
        <taxon>Eukaryota</taxon>
        <taxon>Metazoa</taxon>
        <taxon>Chordata</taxon>
        <taxon>Craniata</taxon>
        <taxon>Vertebrata</taxon>
        <taxon>Euteleostomi</taxon>
        <taxon>Actinopterygii</taxon>
        <taxon>Neopterygii</taxon>
        <taxon>Teleostei</taxon>
        <taxon>Ostariophysi</taxon>
        <taxon>Cypriniformes</taxon>
        <taxon>Cyprinidae</taxon>
        <taxon>Labeoninae</taxon>
        <taxon>Labeonini</taxon>
        <taxon>Labeo</taxon>
    </lineage>
</organism>
<evidence type="ECO:0000256" key="2">
    <source>
        <dbReference type="ARBA" id="ARBA00022475"/>
    </source>
</evidence>
<feature type="domain" description="Ig-like" evidence="12">
    <location>
        <begin position="198"/>
        <end position="281"/>
    </location>
</feature>
<feature type="transmembrane region" description="Helical" evidence="11">
    <location>
        <begin position="291"/>
        <end position="312"/>
    </location>
</feature>
<evidence type="ECO:0000256" key="8">
    <source>
        <dbReference type="ARBA" id="ARBA00023170"/>
    </source>
</evidence>
<dbReference type="PANTHER" id="PTHR25466:SF14">
    <property type="entry name" value="BUTYROPHILIN SUBFAMILY 2 MEMBER A2-LIKE-RELATED"/>
    <property type="match status" value="1"/>
</dbReference>
<evidence type="ECO:0000256" key="7">
    <source>
        <dbReference type="ARBA" id="ARBA00023157"/>
    </source>
</evidence>
<protein>
    <submittedName>
        <fullName evidence="13">Obscurin</fullName>
    </submittedName>
</protein>
<comment type="subcellular location">
    <subcellularLocation>
        <location evidence="1">Cell membrane</location>
        <topology evidence="1">Single-pass type I membrane protein</topology>
    </subcellularLocation>
</comment>
<dbReference type="InterPro" id="IPR003598">
    <property type="entry name" value="Ig_sub2"/>
</dbReference>
<gene>
    <name evidence="13" type="ORF">H4Q32_031200</name>
</gene>
<keyword evidence="14" id="KW-1185">Reference proteome</keyword>
<dbReference type="EMBL" id="JACTAM010002628">
    <property type="protein sequence ID" value="KAI2644123.1"/>
    <property type="molecule type" value="Genomic_DNA"/>
</dbReference>
<keyword evidence="5 11" id="KW-1133">Transmembrane helix</keyword>
<keyword evidence="9" id="KW-0325">Glycoprotein</keyword>
<evidence type="ECO:0000256" key="11">
    <source>
        <dbReference type="SAM" id="Phobius"/>
    </source>
</evidence>
<keyword evidence="8" id="KW-0675">Receptor</keyword>
<proteinExistence type="predicted"/>
<evidence type="ECO:0000256" key="5">
    <source>
        <dbReference type="ARBA" id="ARBA00022989"/>
    </source>
</evidence>
<evidence type="ECO:0000256" key="9">
    <source>
        <dbReference type="ARBA" id="ARBA00023180"/>
    </source>
</evidence>
<keyword evidence="10" id="KW-0393">Immunoglobulin domain</keyword>
<dbReference type="SMART" id="SM00408">
    <property type="entry name" value="IGc2"/>
    <property type="match status" value="2"/>
</dbReference>
<dbReference type="SMART" id="SM00409">
    <property type="entry name" value="IG"/>
    <property type="match status" value="2"/>
</dbReference>
<evidence type="ECO:0000256" key="6">
    <source>
        <dbReference type="ARBA" id="ARBA00023136"/>
    </source>
</evidence>
<keyword evidence="2" id="KW-1003">Cell membrane</keyword>
<evidence type="ECO:0000256" key="1">
    <source>
        <dbReference type="ARBA" id="ARBA00004251"/>
    </source>
</evidence>
<dbReference type="PANTHER" id="PTHR25466">
    <property type="entry name" value="T-LYMPHOCYTE ACTIVATION ANTIGEN"/>
    <property type="match status" value="1"/>
</dbReference>
<keyword evidence="7" id="KW-1015">Disulfide bond</keyword>
<feature type="domain" description="Ig-like" evidence="12">
    <location>
        <begin position="82"/>
        <end position="177"/>
    </location>
</feature>
<evidence type="ECO:0000313" key="14">
    <source>
        <dbReference type="Proteomes" id="UP000830375"/>
    </source>
</evidence>
<dbReference type="InterPro" id="IPR013783">
    <property type="entry name" value="Ig-like_fold"/>
</dbReference>
<dbReference type="PROSITE" id="PS50835">
    <property type="entry name" value="IG_LIKE"/>
    <property type="match status" value="2"/>
</dbReference>